<dbReference type="PROSITE" id="PS50887">
    <property type="entry name" value="GGDEF"/>
    <property type="match status" value="1"/>
</dbReference>
<dbReference type="InterPro" id="IPR043128">
    <property type="entry name" value="Rev_trsase/Diguanyl_cyclase"/>
</dbReference>
<reference evidence="2 3" key="1">
    <citation type="journal article" date="2018" name="Front. Microbiol.">
        <title>Genome-Based Analysis Reveals the Taxonomy and Diversity of the Family Idiomarinaceae.</title>
        <authorList>
            <person name="Liu Y."/>
            <person name="Lai Q."/>
            <person name="Shao Z."/>
        </authorList>
    </citation>
    <scope>NUCLEOTIDE SEQUENCE [LARGE SCALE GENOMIC DNA]</scope>
    <source>
        <strain evidence="2 3">CF12-14</strain>
    </source>
</reference>
<proteinExistence type="predicted"/>
<feature type="domain" description="GGDEF" evidence="1">
    <location>
        <begin position="1"/>
        <end position="61"/>
    </location>
</feature>
<dbReference type="InterPro" id="IPR000160">
    <property type="entry name" value="GGDEF_dom"/>
</dbReference>
<dbReference type="InterPro" id="IPR052163">
    <property type="entry name" value="DGC-Regulatory_Protein"/>
</dbReference>
<organism evidence="2 3">
    <name type="scientific">Aliidiomarina maris</name>
    <dbReference type="NCBI Taxonomy" id="531312"/>
    <lineage>
        <taxon>Bacteria</taxon>
        <taxon>Pseudomonadati</taxon>
        <taxon>Pseudomonadota</taxon>
        <taxon>Gammaproteobacteria</taxon>
        <taxon>Alteromonadales</taxon>
        <taxon>Idiomarinaceae</taxon>
        <taxon>Aliidiomarina</taxon>
    </lineage>
</organism>
<comment type="caution">
    <text evidence="2">The sequence shown here is derived from an EMBL/GenBank/DDBJ whole genome shotgun (WGS) entry which is preliminary data.</text>
</comment>
<dbReference type="Gene3D" id="3.30.70.270">
    <property type="match status" value="1"/>
</dbReference>
<gene>
    <name evidence="2" type="ORF">CWE07_10900</name>
</gene>
<protein>
    <recommendedName>
        <fullName evidence="1">GGDEF domain-containing protein</fullName>
    </recommendedName>
</protein>
<evidence type="ECO:0000313" key="3">
    <source>
        <dbReference type="Proteomes" id="UP000287865"/>
    </source>
</evidence>
<dbReference type="EMBL" id="PIPK01000010">
    <property type="protein sequence ID" value="RUO22763.1"/>
    <property type="molecule type" value="Genomic_DNA"/>
</dbReference>
<name>A0ABY0BQ11_9GAMM</name>
<dbReference type="InterPro" id="IPR029787">
    <property type="entry name" value="Nucleotide_cyclase"/>
</dbReference>
<evidence type="ECO:0000313" key="2">
    <source>
        <dbReference type="EMBL" id="RUO22763.1"/>
    </source>
</evidence>
<dbReference type="Pfam" id="PF00990">
    <property type="entry name" value="GGDEF"/>
    <property type="match status" value="1"/>
</dbReference>
<keyword evidence="3" id="KW-1185">Reference proteome</keyword>
<dbReference type="SUPFAM" id="SSF55073">
    <property type="entry name" value="Nucleotide cyclase"/>
    <property type="match status" value="1"/>
</dbReference>
<sequence>MLHVIQQAYAIEAHRIEVSASMGVSVYPYDCKSAHQLIRNADQSMYKAKRLGKNRCVIFDASLAEHEQTSSLVREQIRCALRKKKSWRICNLKSTYKADKLTVLKCCVAGKKSATKYYRPHHSYHIFRTARS</sequence>
<dbReference type="PANTHER" id="PTHR46663:SF2">
    <property type="entry name" value="GGDEF DOMAIN-CONTAINING PROTEIN"/>
    <property type="match status" value="1"/>
</dbReference>
<evidence type="ECO:0000259" key="1">
    <source>
        <dbReference type="PROSITE" id="PS50887"/>
    </source>
</evidence>
<accession>A0ABY0BQ11</accession>
<dbReference type="Proteomes" id="UP000287865">
    <property type="component" value="Unassembled WGS sequence"/>
</dbReference>
<dbReference type="PANTHER" id="PTHR46663">
    <property type="entry name" value="DIGUANYLATE CYCLASE DGCT-RELATED"/>
    <property type="match status" value="1"/>
</dbReference>